<keyword evidence="1" id="KW-0812">Transmembrane</keyword>
<keyword evidence="1" id="KW-0472">Membrane</keyword>
<dbReference type="Proteomes" id="UP000054826">
    <property type="component" value="Unassembled WGS sequence"/>
</dbReference>
<proteinExistence type="predicted"/>
<sequence>MASGSTGDKSGSSLVKSASKFVTSFFDFFNAFVFFGLNGGLTFFDSNACQSTSLKNTCARTASSPPAVSTQPSQWKLPLCSARPDKALHPEELRRTNPPRCQLRTVAGRPSFRTSTPQVPTSPLTHRNRSLSISHVNYYAAYLGGDVIRRTAECRSQLFRTDTLFAHTKIGQLDMPVCIEQNVVQFQISEQKKK</sequence>
<name>A0A0V1JWN2_TRIPS</name>
<reference evidence="2 3" key="1">
    <citation type="submission" date="2015-01" db="EMBL/GenBank/DDBJ databases">
        <title>Evolution of Trichinella species and genotypes.</title>
        <authorList>
            <person name="Korhonen P.K."/>
            <person name="Edoardo P."/>
            <person name="Giuseppe L.R."/>
            <person name="Gasser R.B."/>
        </authorList>
    </citation>
    <scope>NUCLEOTIDE SEQUENCE [LARGE SCALE GENOMIC DNA]</scope>
    <source>
        <strain evidence="2">ISS176</strain>
    </source>
</reference>
<evidence type="ECO:0000313" key="3">
    <source>
        <dbReference type="Proteomes" id="UP000054826"/>
    </source>
</evidence>
<accession>A0A0V1JWN2</accession>
<dbReference type="AlphaFoldDB" id="A0A0V1JWN2"/>
<keyword evidence="1" id="KW-1133">Transmembrane helix</keyword>
<comment type="caution">
    <text evidence="2">The sequence shown here is derived from an EMBL/GenBank/DDBJ whole genome shotgun (WGS) entry which is preliminary data.</text>
</comment>
<feature type="transmembrane region" description="Helical" evidence="1">
    <location>
        <begin position="21"/>
        <end position="44"/>
    </location>
</feature>
<organism evidence="2 3">
    <name type="scientific">Trichinella pseudospiralis</name>
    <name type="common">Parasitic roundworm</name>
    <dbReference type="NCBI Taxonomy" id="6337"/>
    <lineage>
        <taxon>Eukaryota</taxon>
        <taxon>Metazoa</taxon>
        <taxon>Ecdysozoa</taxon>
        <taxon>Nematoda</taxon>
        <taxon>Enoplea</taxon>
        <taxon>Dorylaimia</taxon>
        <taxon>Trichinellida</taxon>
        <taxon>Trichinellidae</taxon>
        <taxon>Trichinella</taxon>
    </lineage>
</organism>
<evidence type="ECO:0000313" key="2">
    <source>
        <dbReference type="EMBL" id="KRZ39394.1"/>
    </source>
</evidence>
<evidence type="ECO:0000256" key="1">
    <source>
        <dbReference type="SAM" id="Phobius"/>
    </source>
</evidence>
<protein>
    <submittedName>
        <fullName evidence="2">Uncharacterized protein</fullName>
    </submittedName>
</protein>
<gene>
    <name evidence="2" type="ORF">T4C_4552</name>
</gene>
<dbReference type="EMBL" id="JYDV01000036">
    <property type="protein sequence ID" value="KRZ39394.1"/>
    <property type="molecule type" value="Genomic_DNA"/>
</dbReference>